<gene>
    <name evidence="1" type="ORF">COX03_00160</name>
</gene>
<evidence type="ECO:0000313" key="2">
    <source>
        <dbReference type="Proteomes" id="UP000229847"/>
    </source>
</evidence>
<dbReference type="EMBL" id="PCSW01000005">
    <property type="protein sequence ID" value="PIP57969.1"/>
    <property type="molecule type" value="Genomic_DNA"/>
</dbReference>
<dbReference type="InterPro" id="IPR038573">
    <property type="entry name" value="BrnT_sf"/>
</dbReference>
<dbReference type="Proteomes" id="UP000229847">
    <property type="component" value="Unassembled WGS sequence"/>
</dbReference>
<name>A0A2H0BK85_9BACT</name>
<protein>
    <recommendedName>
        <fullName evidence="3">BrnT family toxin</fullName>
    </recommendedName>
</protein>
<dbReference type="Gene3D" id="3.10.450.530">
    <property type="entry name" value="Ribonuclease toxin, BrnT, of type II toxin-antitoxin system"/>
    <property type="match status" value="1"/>
</dbReference>
<dbReference type="Pfam" id="PF04365">
    <property type="entry name" value="BrnT_toxin"/>
    <property type="match status" value="1"/>
</dbReference>
<proteinExistence type="predicted"/>
<evidence type="ECO:0008006" key="3">
    <source>
        <dbReference type="Google" id="ProtNLM"/>
    </source>
</evidence>
<dbReference type="InterPro" id="IPR007460">
    <property type="entry name" value="BrnT_toxin"/>
</dbReference>
<reference evidence="1 2" key="1">
    <citation type="submission" date="2017-09" db="EMBL/GenBank/DDBJ databases">
        <title>Depth-based differentiation of microbial function through sediment-hosted aquifers and enrichment of novel symbionts in the deep terrestrial subsurface.</title>
        <authorList>
            <person name="Probst A.J."/>
            <person name="Ladd B."/>
            <person name="Jarett J.K."/>
            <person name="Geller-Mcgrath D.E."/>
            <person name="Sieber C.M."/>
            <person name="Emerson J.B."/>
            <person name="Anantharaman K."/>
            <person name="Thomas B.C."/>
            <person name="Malmstrom R."/>
            <person name="Stieglmeier M."/>
            <person name="Klingl A."/>
            <person name="Woyke T."/>
            <person name="Ryan C.M."/>
            <person name="Banfield J.F."/>
        </authorList>
    </citation>
    <scope>NUCLEOTIDE SEQUENCE [LARGE SCALE GENOMIC DNA]</scope>
    <source>
        <strain evidence="1">CG22_combo_CG10-13_8_21_14_all_39_10</strain>
    </source>
</reference>
<comment type="caution">
    <text evidence="1">The sequence shown here is derived from an EMBL/GenBank/DDBJ whole genome shotgun (WGS) entry which is preliminary data.</text>
</comment>
<sequence>MYSGMDGFDWDLANKTKNWVKHKVSIKESERVFFNKPLVIAKDPKRSQIEYRFSALGKTDEDRLLVIFFTVRGNKIRVISARDMNKKERQKYEKHSQKT</sequence>
<organism evidence="1 2">
    <name type="scientific">Candidatus Woesebacteria bacterium CG22_combo_CG10-13_8_21_14_all_39_10</name>
    <dbReference type="NCBI Taxonomy" id="1975059"/>
    <lineage>
        <taxon>Bacteria</taxon>
        <taxon>Candidatus Woeseibacteriota</taxon>
    </lineage>
</organism>
<evidence type="ECO:0000313" key="1">
    <source>
        <dbReference type="EMBL" id="PIP57969.1"/>
    </source>
</evidence>
<accession>A0A2H0BK85</accession>
<dbReference type="AlphaFoldDB" id="A0A2H0BK85"/>